<reference evidence="2" key="1">
    <citation type="submission" date="2021-04" db="EMBL/GenBank/DDBJ databases">
        <authorList>
            <person name="Tunstrom K."/>
        </authorList>
    </citation>
    <scope>NUCLEOTIDE SEQUENCE</scope>
</reference>
<feature type="region of interest" description="Disordered" evidence="1">
    <location>
        <begin position="1"/>
        <end position="20"/>
    </location>
</feature>
<dbReference type="OrthoDB" id="10046738at2759"/>
<organism evidence="2 3">
    <name type="scientific">Parnassius apollo</name>
    <name type="common">Apollo butterfly</name>
    <name type="synonym">Papilio apollo</name>
    <dbReference type="NCBI Taxonomy" id="110799"/>
    <lineage>
        <taxon>Eukaryota</taxon>
        <taxon>Metazoa</taxon>
        <taxon>Ecdysozoa</taxon>
        <taxon>Arthropoda</taxon>
        <taxon>Hexapoda</taxon>
        <taxon>Insecta</taxon>
        <taxon>Pterygota</taxon>
        <taxon>Neoptera</taxon>
        <taxon>Endopterygota</taxon>
        <taxon>Lepidoptera</taxon>
        <taxon>Glossata</taxon>
        <taxon>Ditrysia</taxon>
        <taxon>Papilionoidea</taxon>
        <taxon>Papilionidae</taxon>
        <taxon>Parnassiinae</taxon>
        <taxon>Parnassini</taxon>
        <taxon>Parnassius</taxon>
        <taxon>Parnassius</taxon>
    </lineage>
</organism>
<dbReference type="AlphaFoldDB" id="A0A8S3YBJ8"/>
<protein>
    <submittedName>
        <fullName evidence="2">(apollo) hypothetical protein</fullName>
    </submittedName>
</protein>
<keyword evidence="3" id="KW-1185">Reference proteome</keyword>
<sequence length="207" mass="23594">MISVNHSLQEISSIDDQQPGPSHQGHASVCLLCGCSILRRQNDRILRDNPTDLHQLMFTIIENRVATRTRQVTETDKVCHPCWLRTQREARRTHDFNRPQSATEELSTADMPVVAEVQPSVSNEEVSRAPNGLTLPDYRRAANNNNRCVFNNCNSTTLHVISDKLRAIVLSNHNYYILKLARVCSEHLSSNLWETLYDSALYDPITR</sequence>
<accession>A0A8S3YBJ8</accession>
<gene>
    <name evidence="2" type="ORF">PAPOLLO_LOCUS28195</name>
</gene>
<dbReference type="Proteomes" id="UP000691718">
    <property type="component" value="Unassembled WGS sequence"/>
</dbReference>
<comment type="caution">
    <text evidence="2">The sequence shown here is derived from an EMBL/GenBank/DDBJ whole genome shotgun (WGS) entry which is preliminary data.</text>
</comment>
<proteinExistence type="predicted"/>
<dbReference type="EMBL" id="CAJQZP010001707">
    <property type="protein sequence ID" value="CAG5059852.1"/>
    <property type="molecule type" value="Genomic_DNA"/>
</dbReference>
<name>A0A8S3YBJ8_PARAO</name>
<evidence type="ECO:0000256" key="1">
    <source>
        <dbReference type="SAM" id="MobiDB-lite"/>
    </source>
</evidence>
<evidence type="ECO:0000313" key="2">
    <source>
        <dbReference type="EMBL" id="CAG5059852.1"/>
    </source>
</evidence>
<evidence type="ECO:0000313" key="3">
    <source>
        <dbReference type="Proteomes" id="UP000691718"/>
    </source>
</evidence>